<feature type="signal peptide" evidence="7">
    <location>
        <begin position="1"/>
        <end position="16"/>
    </location>
</feature>
<evidence type="ECO:0000313" key="9">
    <source>
        <dbReference type="EMBL" id="KAG2198821.1"/>
    </source>
</evidence>
<dbReference type="PANTHER" id="PTHR10030:SF37">
    <property type="entry name" value="ALPHA-L-FUCOSIDASE-RELATED"/>
    <property type="match status" value="1"/>
</dbReference>
<feature type="chain" id="PRO_5034678776" description="alpha-L-fucosidase" evidence="7">
    <location>
        <begin position="17"/>
        <end position="763"/>
    </location>
</feature>
<dbReference type="Pfam" id="PF01120">
    <property type="entry name" value="Alpha_L_fucos"/>
    <property type="match status" value="1"/>
</dbReference>
<accession>A0A8H7QU90</accession>
<dbReference type="AlphaFoldDB" id="A0A8H7QU90"/>
<dbReference type="PRINTS" id="PR00741">
    <property type="entry name" value="GLHYDRLASE29"/>
</dbReference>
<dbReference type="SUPFAM" id="SSF51445">
    <property type="entry name" value="(Trans)glycosidases"/>
    <property type="match status" value="1"/>
</dbReference>
<evidence type="ECO:0000256" key="7">
    <source>
        <dbReference type="SAM" id="SignalP"/>
    </source>
</evidence>
<dbReference type="InterPro" id="IPR000933">
    <property type="entry name" value="Glyco_hydro_29"/>
</dbReference>
<evidence type="ECO:0000256" key="6">
    <source>
        <dbReference type="ARBA" id="ARBA00023295"/>
    </source>
</evidence>
<dbReference type="SMART" id="SM00812">
    <property type="entry name" value="Alpha_L_fucos"/>
    <property type="match status" value="1"/>
</dbReference>
<evidence type="ECO:0000256" key="3">
    <source>
        <dbReference type="ARBA" id="ARBA00012662"/>
    </source>
</evidence>
<dbReference type="EC" id="3.2.1.51" evidence="3"/>
<feature type="domain" description="Glycoside hydrolase family 29 N-terminal" evidence="8">
    <location>
        <begin position="310"/>
        <end position="655"/>
    </location>
</feature>
<dbReference type="Proteomes" id="UP000603453">
    <property type="component" value="Unassembled WGS sequence"/>
</dbReference>
<proteinExistence type="inferred from homology"/>
<dbReference type="GO" id="GO:0006004">
    <property type="term" value="P:fucose metabolic process"/>
    <property type="evidence" value="ECO:0007669"/>
    <property type="project" value="InterPro"/>
</dbReference>
<dbReference type="Gene3D" id="3.20.20.80">
    <property type="entry name" value="Glycosidases"/>
    <property type="match status" value="1"/>
</dbReference>
<comment type="similarity">
    <text evidence="2">Belongs to the glycosyl hydrolase 29 family.</text>
</comment>
<dbReference type="GO" id="GO:0016139">
    <property type="term" value="P:glycoside catabolic process"/>
    <property type="evidence" value="ECO:0007669"/>
    <property type="project" value="TreeGrafter"/>
</dbReference>
<keyword evidence="10" id="KW-1185">Reference proteome</keyword>
<keyword evidence="5" id="KW-0378">Hydrolase</keyword>
<comment type="function">
    <text evidence="1">Alpha-L-fucosidase is responsible for hydrolyzing the alpha-1,6-linked fucose joined to the reducing-end N-acetylglucosamine of the carbohydrate moieties of glycoproteins.</text>
</comment>
<dbReference type="InterPro" id="IPR057739">
    <property type="entry name" value="Glyco_hydro_29_N"/>
</dbReference>
<dbReference type="OrthoDB" id="6039950at2759"/>
<name>A0A8H7QU90_9FUNG</name>
<reference evidence="9" key="1">
    <citation type="submission" date="2020-12" db="EMBL/GenBank/DDBJ databases">
        <title>Metabolic potential, ecology and presence of endohyphal bacteria is reflected in genomic diversity of Mucoromycotina.</title>
        <authorList>
            <person name="Muszewska A."/>
            <person name="Okrasinska A."/>
            <person name="Steczkiewicz K."/>
            <person name="Drgas O."/>
            <person name="Orlowska M."/>
            <person name="Perlinska-Lenart U."/>
            <person name="Aleksandrzak-Piekarczyk T."/>
            <person name="Szatraj K."/>
            <person name="Zielenkiewicz U."/>
            <person name="Pilsyk S."/>
            <person name="Malc E."/>
            <person name="Mieczkowski P."/>
            <person name="Kruszewska J.S."/>
            <person name="Biernat P."/>
            <person name="Pawlowska J."/>
        </authorList>
    </citation>
    <scope>NUCLEOTIDE SEQUENCE</scope>
    <source>
        <strain evidence="9">WA0000017839</strain>
    </source>
</reference>
<dbReference type="GO" id="GO:0004560">
    <property type="term" value="F:alpha-L-fucosidase activity"/>
    <property type="evidence" value="ECO:0007669"/>
    <property type="project" value="UniProtKB-EC"/>
</dbReference>
<dbReference type="PANTHER" id="PTHR10030">
    <property type="entry name" value="ALPHA-L-FUCOSIDASE"/>
    <property type="match status" value="1"/>
</dbReference>
<evidence type="ECO:0000256" key="1">
    <source>
        <dbReference type="ARBA" id="ARBA00004071"/>
    </source>
</evidence>
<evidence type="ECO:0000256" key="5">
    <source>
        <dbReference type="ARBA" id="ARBA00022801"/>
    </source>
</evidence>
<gene>
    <name evidence="9" type="ORF">INT47_000737</name>
</gene>
<protein>
    <recommendedName>
        <fullName evidence="3">alpha-L-fucosidase</fullName>
        <ecNumber evidence="3">3.2.1.51</ecNumber>
    </recommendedName>
</protein>
<dbReference type="InterPro" id="IPR016286">
    <property type="entry name" value="FUC_metazoa-typ"/>
</dbReference>
<keyword evidence="6" id="KW-0326">Glycosidase</keyword>
<evidence type="ECO:0000313" key="10">
    <source>
        <dbReference type="Proteomes" id="UP000603453"/>
    </source>
</evidence>
<comment type="caution">
    <text evidence="9">The sequence shown here is derived from an EMBL/GenBank/DDBJ whole genome shotgun (WGS) entry which is preliminary data.</text>
</comment>
<keyword evidence="4 7" id="KW-0732">Signal</keyword>
<evidence type="ECO:0000256" key="4">
    <source>
        <dbReference type="ARBA" id="ARBA00022729"/>
    </source>
</evidence>
<evidence type="ECO:0000259" key="8">
    <source>
        <dbReference type="Pfam" id="PF01120"/>
    </source>
</evidence>
<organism evidence="9 10">
    <name type="scientific">Mucor saturninus</name>
    <dbReference type="NCBI Taxonomy" id="64648"/>
    <lineage>
        <taxon>Eukaryota</taxon>
        <taxon>Fungi</taxon>
        <taxon>Fungi incertae sedis</taxon>
        <taxon>Mucoromycota</taxon>
        <taxon>Mucoromycotina</taxon>
        <taxon>Mucoromycetes</taxon>
        <taxon>Mucorales</taxon>
        <taxon>Mucorineae</taxon>
        <taxon>Mucoraceae</taxon>
        <taxon>Mucor</taxon>
    </lineage>
</organism>
<evidence type="ECO:0000256" key="2">
    <source>
        <dbReference type="ARBA" id="ARBA00007951"/>
    </source>
</evidence>
<dbReference type="InterPro" id="IPR017853">
    <property type="entry name" value="GH"/>
</dbReference>
<dbReference type="EMBL" id="JAEPRD010000104">
    <property type="protein sequence ID" value="KAG2198821.1"/>
    <property type="molecule type" value="Genomic_DNA"/>
</dbReference>
<sequence>MLRYFVWCLIVQFTVSALTQCPFRTTDHTFISLNKHLNNRGASGTGSNLDGTGVYFTCPLKSSVTVGTVKYELPQHETQDNTVCLGQVIPLPNRHLGALSLLVSVNHGPITTNMVIIYNDGSQTSTSLSLPDWQVRHASQITRLDTLPCRISNGFEGTLMSIPLVIDPTKVASHLILPYTNPIGSFRPALHLFAITATHVTPSGVNIISAKGTRRWWENKPYQIVAVKVQNTSPYWVRDLSIFIEGSLLKTKYHGVVRRLAPGHIMTVDVAILTLRKKMEPTQILVEVINTNGKPMAVPATIDHVEIGLEDYAPTPESLGKHTVPAWFQSARFGIFIHWGVYSVPAWAPVGQDYAEWYWWNYNRRFSPTYNYHRSVYGAEFEYDQFIEMWKPDHFDPHAWLDLIDASGAKYFVFTSKHHDGIALFDTKVNNRSSVQMNPHKDFVKELLDTAKSSFPHLKRGIYFSLPEWYHPSYHDSSINWNGPPINPYNEKIAPYAGAPAVSDFVNQVQVPQIHEIIDNYDPDIMWCDIGGINNSTAWQADFLNKGRKQGREVVMNDRCGNSVSDFATIEYRAIDYVPERFWESTRGVDPHSFGFNRETKPHQYTTTVSLLQELVSTISKGGNFLLNIGPEASGLIPPTMVNTLLEMGRWIDKTSDAIFNSVPYWVTPTDFNEPGQPLYFMHSKDHKTFYVFSFNRPSAQRLVIKSSLPLHEDAKISLITKERYGEQLLNWKVFSNGRLIVDVPDNVLDLEKLMWVFKIVSP</sequence>